<reference evidence="1 2" key="1">
    <citation type="submission" date="2020-08" db="EMBL/GenBank/DDBJ databases">
        <authorList>
            <person name="Seo M.-J."/>
        </authorList>
    </citation>
    <scope>NUCLEOTIDE SEQUENCE [LARGE SCALE GENOMIC DNA]</scope>
    <source>
        <strain evidence="1 2">MBLA0160</strain>
    </source>
</reference>
<dbReference type="EMBL" id="JACKXD010000004">
    <property type="protein sequence ID" value="MBB6646907.1"/>
    <property type="molecule type" value="Genomic_DNA"/>
</dbReference>
<evidence type="ECO:0000313" key="2">
    <source>
        <dbReference type="Proteomes" id="UP000546257"/>
    </source>
</evidence>
<organism evidence="1 2">
    <name type="scientific">Halobellus ruber</name>
    <dbReference type="NCBI Taxonomy" id="2761102"/>
    <lineage>
        <taxon>Archaea</taxon>
        <taxon>Methanobacteriati</taxon>
        <taxon>Methanobacteriota</taxon>
        <taxon>Stenosarchaea group</taxon>
        <taxon>Halobacteria</taxon>
        <taxon>Halobacteriales</taxon>
        <taxon>Haloferacaceae</taxon>
        <taxon>Halobellus</taxon>
    </lineage>
</organism>
<sequence length="114" mass="12917">MVGSTKLRISYRDRMVNYDLLEPDDKRVAQGMSNTIEDDTRIVYEGTKIRKGVGGPEISEWVLQVGAGVSASVIGNWIYDRLKDRDVEFLEIGGEQVEVDEESIQETLDKYTDD</sequence>
<evidence type="ECO:0000313" key="1">
    <source>
        <dbReference type="EMBL" id="MBB6646907.1"/>
    </source>
</evidence>
<dbReference type="Proteomes" id="UP000546257">
    <property type="component" value="Unassembled WGS sequence"/>
</dbReference>
<proteinExistence type="predicted"/>
<keyword evidence="2" id="KW-1185">Reference proteome</keyword>
<gene>
    <name evidence="1" type="ORF">H5V44_11540</name>
</gene>
<name>A0A7J9SLM2_9EURY</name>
<dbReference type="AlphaFoldDB" id="A0A7J9SLM2"/>
<protein>
    <submittedName>
        <fullName evidence="1">Uncharacterized protein</fullName>
    </submittedName>
</protein>
<comment type="caution">
    <text evidence="1">The sequence shown here is derived from an EMBL/GenBank/DDBJ whole genome shotgun (WGS) entry which is preliminary data.</text>
</comment>
<accession>A0A7J9SLM2</accession>
<dbReference type="RefSeq" id="WP_185193291.1">
    <property type="nucleotide sequence ID" value="NZ_JACKXD010000004.1"/>
</dbReference>